<evidence type="ECO:0000256" key="5">
    <source>
        <dbReference type="ARBA" id="ARBA00022917"/>
    </source>
</evidence>
<dbReference type="Pfam" id="PF01652">
    <property type="entry name" value="IF4E"/>
    <property type="match status" value="1"/>
</dbReference>
<keyword evidence="3" id="KW-0810">Translation regulation</keyword>
<dbReference type="SUPFAM" id="SSF55418">
    <property type="entry name" value="eIF4e-like"/>
    <property type="match status" value="1"/>
</dbReference>
<dbReference type="GO" id="GO:0006417">
    <property type="term" value="P:regulation of translation"/>
    <property type="evidence" value="ECO:0007669"/>
    <property type="project" value="UniProtKB-KW"/>
</dbReference>
<dbReference type="OrthoDB" id="590761at2759"/>
<evidence type="ECO:0000256" key="2">
    <source>
        <dbReference type="ARBA" id="ARBA00022540"/>
    </source>
</evidence>
<dbReference type="PANTHER" id="PTHR11960">
    <property type="entry name" value="EUKARYOTIC TRANSLATION INITIATION FACTOR 4E RELATED"/>
    <property type="match status" value="1"/>
</dbReference>
<dbReference type="InterPro" id="IPR023398">
    <property type="entry name" value="TIF_eIF4e-like"/>
</dbReference>
<comment type="caution">
    <text evidence="11">The sequence shown here is derived from an EMBL/GenBank/DDBJ whole genome shotgun (WGS) entry which is preliminary data.</text>
</comment>
<dbReference type="InterPro" id="IPR019770">
    <property type="entry name" value="TIF_eIF_4E_CS"/>
</dbReference>
<dbReference type="GO" id="GO:0003743">
    <property type="term" value="F:translation initiation factor activity"/>
    <property type="evidence" value="ECO:0007669"/>
    <property type="project" value="UniProtKB-KW"/>
</dbReference>
<dbReference type="Proteomes" id="UP000825935">
    <property type="component" value="Chromosome 28"/>
</dbReference>
<evidence type="ECO:0000256" key="10">
    <source>
        <dbReference type="RuleBase" id="RU004374"/>
    </source>
</evidence>
<dbReference type="GO" id="GO:0016281">
    <property type="term" value="C:eukaryotic translation initiation factor 4F complex"/>
    <property type="evidence" value="ECO:0007669"/>
    <property type="project" value="TreeGrafter"/>
</dbReference>
<evidence type="ECO:0000256" key="7">
    <source>
        <dbReference type="ARBA" id="ARBA00030245"/>
    </source>
</evidence>
<keyword evidence="4 10" id="KW-0694">RNA-binding</keyword>
<reference evidence="11" key="1">
    <citation type="submission" date="2021-08" db="EMBL/GenBank/DDBJ databases">
        <title>WGS assembly of Ceratopteris richardii.</title>
        <authorList>
            <person name="Marchant D.B."/>
            <person name="Chen G."/>
            <person name="Jenkins J."/>
            <person name="Shu S."/>
            <person name="Leebens-Mack J."/>
            <person name="Grimwood J."/>
            <person name="Schmutz J."/>
            <person name="Soltis P."/>
            <person name="Soltis D."/>
            <person name="Chen Z.-H."/>
        </authorList>
    </citation>
    <scope>NUCLEOTIDE SEQUENCE</scope>
    <source>
        <strain evidence="11">Whitten #5841</strain>
        <tissue evidence="11">Leaf</tissue>
    </source>
</reference>
<proteinExistence type="inferred from homology"/>
<gene>
    <name evidence="11" type="ORF">KP509_28G004300</name>
</gene>
<comment type="similarity">
    <text evidence="1 10">Belongs to the eukaryotic initiation factor 4E family.</text>
</comment>
<keyword evidence="6" id="KW-1015">Disulfide bond</keyword>
<protein>
    <recommendedName>
        <fullName evidence="8">eIF-4F 25 kDa subunit</fullName>
    </recommendedName>
    <alternativeName>
        <fullName evidence="9">eIF-4F p26 subunit</fullName>
    </alternativeName>
    <alternativeName>
        <fullName evidence="7">mRNA cap-binding protein</fullName>
    </alternativeName>
</protein>
<evidence type="ECO:0000256" key="6">
    <source>
        <dbReference type="ARBA" id="ARBA00023157"/>
    </source>
</evidence>
<evidence type="ECO:0000256" key="4">
    <source>
        <dbReference type="ARBA" id="ARBA00022884"/>
    </source>
</evidence>
<sequence length="199" mass="22758">MAKADEAEELEEGEIPRPPKHRLERAWTFWYDNYSAKSKQKTWGSSLRLVYTFSTVEDFWGIYNNVIQPSQLANGADFHCFKAGIEPKWEDPICARGGKWSITFSKGKSATTDTFWLYTVLAMIGEQFNESDEICGAVVSIRTRLEKLALWTKTASNEAAQMSIGKQWKDLLDYHDKIGFIAHEDAIRDDKSAKNKYNA</sequence>
<dbReference type="AlphaFoldDB" id="A0A8T2RB94"/>
<dbReference type="EMBL" id="CM035433">
    <property type="protein sequence ID" value="KAH7292938.1"/>
    <property type="molecule type" value="Genomic_DNA"/>
</dbReference>
<dbReference type="PROSITE" id="PS00813">
    <property type="entry name" value="IF4E"/>
    <property type="match status" value="1"/>
</dbReference>
<dbReference type="Gene3D" id="3.30.760.10">
    <property type="entry name" value="RNA Cap, Translation Initiation Factor Eif4e"/>
    <property type="match status" value="1"/>
</dbReference>
<keyword evidence="2 10" id="KW-0396">Initiation factor</keyword>
<evidence type="ECO:0000256" key="1">
    <source>
        <dbReference type="ARBA" id="ARBA00009860"/>
    </source>
</evidence>
<dbReference type="InterPro" id="IPR001040">
    <property type="entry name" value="TIF_eIF_4E"/>
</dbReference>
<keyword evidence="5 10" id="KW-0648">Protein biosynthesis</keyword>
<dbReference type="FunFam" id="3.30.760.10:FF:000003">
    <property type="entry name" value="Eukaryotic translation initiation factor 4E"/>
    <property type="match status" value="1"/>
</dbReference>
<evidence type="ECO:0000313" key="11">
    <source>
        <dbReference type="EMBL" id="KAH7292938.1"/>
    </source>
</evidence>
<name>A0A8T2RB94_CERRI</name>
<dbReference type="GO" id="GO:0000340">
    <property type="term" value="F:RNA 7-methylguanosine cap binding"/>
    <property type="evidence" value="ECO:0007669"/>
    <property type="project" value="TreeGrafter"/>
</dbReference>
<accession>A0A8T2RB94</accession>
<dbReference type="OMA" id="EIYQVEY"/>
<organism evidence="11 12">
    <name type="scientific">Ceratopteris richardii</name>
    <name type="common">Triangle waterfern</name>
    <dbReference type="NCBI Taxonomy" id="49495"/>
    <lineage>
        <taxon>Eukaryota</taxon>
        <taxon>Viridiplantae</taxon>
        <taxon>Streptophyta</taxon>
        <taxon>Embryophyta</taxon>
        <taxon>Tracheophyta</taxon>
        <taxon>Polypodiopsida</taxon>
        <taxon>Polypodiidae</taxon>
        <taxon>Polypodiales</taxon>
        <taxon>Pteridineae</taxon>
        <taxon>Pteridaceae</taxon>
        <taxon>Parkerioideae</taxon>
        <taxon>Ceratopteris</taxon>
    </lineage>
</organism>
<dbReference type="PANTHER" id="PTHR11960:SF8">
    <property type="entry name" value="EUKARYOTIC TRANSLATION INITIATION FACTOR 4E1-RELATED"/>
    <property type="match status" value="1"/>
</dbReference>
<evidence type="ECO:0000313" key="12">
    <source>
        <dbReference type="Proteomes" id="UP000825935"/>
    </source>
</evidence>
<keyword evidence="12" id="KW-1185">Reference proteome</keyword>
<evidence type="ECO:0000256" key="3">
    <source>
        <dbReference type="ARBA" id="ARBA00022845"/>
    </source>
</evidence>
<evidence type="ECO:0000256" key="8">
    <source>
        <dbReference type="ARBA" id="ARBA00032656"/>
    </source>
</evidence>
<evidence type="ECO:0000256" key="9">
    <source>
        <dbReference type="ARBA" id="ARBA00041713"/>
    </source>
</evidence>